<accession>X1MNB5</accession>
<organism evidence="1">
    <name type="scientific">marine sediment metagenome</name>
    <dbReference type="NCBI Taxonomy" id="412755"/>
    <lineage>
        <taxon>unclassified sequences</taxon>
        <taxon>metagenomes</taxon>
        <taxon>ecological metagenomes</taxon>
    </lineage>
</organism>
<proteinExistence type="predicted"/>
<reference evidence="1" key="1">
    <citation type="journal article" date="2014" name="Front. Microbiol.">
        <title>High frequency of phylogenetically diverse reductive dehalogenase-homologous genes in deep subseafloor sedimentary metagenomes.</title>
        <authorList>
            <person name="Kawai M."/>
            <person name="Futagami T."/>
            <person name="Toyoda A."/>
            <person name="Takaki Y."/>
            <person name="Nishi S."/>
            <person name="Hori S."/>
            <person name="Arai W."/>
            <person name="Tsubouchi T."/>
            <person name="Morono Y."/>
            <person name="Uchiyama I."/>
            <person name="Ito T."/>
            <person name="Fujiyama A."/>
            <person name="Inagaki F."/>
            <person name="Takami H."/>
        </authorList>
    </citation>
    <scope>NUCLEOTIDE SEQUENCE</scope>
    <source>
        <strain evidence="1">Expedition CK06-06</strain>
    </source>
</reference>
<dbReference type="AlphaFoldDB" id="X1MNB5"/>
<dbReference type="EMBL" id="BARV01006091">
    <property type="protein sequence ID" value="GAI07879.1"/>
    <property type="molecule type" value="Genomic_DNA"/>
</dbReference>
<sequence length="155" mass="17212">MSDAFDDVVSYFKKEYGKSCMVEKEERRVTTAVSGQLQPYVIVCSVVHDIFRLGVLGELKIPKNKMVQACVLANMINAISFSFFYIASIASESEELIVETTCVVKGCKLSREAIGLTLGTACGEADRFYPAFQKLIWGDVSPEEAFDSIKIKTEE</sequence>
<name>X1MNB5_9ZZZZ</name>
<comment type="caution">
    <text evidence="1">The sequence shown here is derived from an EMBL/GenBank/DDBJ whole genome shotgun (WGS) entry which is preliminary data.</text>
</comment>
<protein>
    <submittedName>
        <fullName evidence="1">Uncharacterized protein</fullName>
    </submittedName>
</protein>
<gene>
    <name evidence="1" type="ORF">S06H3_12449</name>
</gene>
<evidence type="ECO:0000313" key="1">
    <source>
        <dbReference type="EMBL" id="GAI07879.1"/>
    </source>
</evidence>